<sequence length="227" mass="24830">MGSQDEDVRAMAPHIRVLGDPRTDPWQESHAMTATTGATPSAQPERPGRSDGVCSEFTVFTKIKPGHADALRADLAALASGSDDVKGRAALRQIGTLHDARHVIFDNDTRFMFASVFDGSWDTYIDDFAKTVIGSHFDTIFSHSEGFPGISDPGVKEWFVAHQAPAKSFVSSYPDLTVQQIWKDHRVDEAFEEVLDTPEFRAALDNPANAELLATPAFQKLLEEAAA</sequence>
<accession>A0ABZ1VNF8</accession>
<keyword evidence="2" id="KW-1185">Reference proteome</keyword>
<evidence type="ECO:0008006" key="3">
    <source>
        <dbReference type="Google" id="ProtNLM"/>
    </source>
</evidence>
<organism evidence="1 2">
    <name type="scientific">Streptomyces caniferus</name>
    <dbReference type="NCBI Taxonomy" id="285557"/>
    <lineage>
        <taxon>Bacteria</taxon>
        <taxon>Bacillati</taxon>
        <taxon>Actinomycetota</taxon>
        <taxon>Actinomycetes</taxon>
        <taxon>Kitasatosporales</taxon>
        <taxon>Streptomycetaceae</taxon>
        <taxon>Streptomyces</taxon>
    </lineage>
</organism>
<evidence type="ECO:0000313" key="2">
    <source>
        <dbReference type="Proteomes" id="UP001432292"/>
    </source>
</evidence>
<proteinExistence type="predicted"/>
<reference evidence="1" key="1">
    <citation type="submission" date="2022-10" db="EMBL/GenBank/DDBJ databases">
        <title>The complete genomes of actinobacterial strains from the NBC collection.</title>
        <authorList>
            <person name="Joergensen T.S."/>
            <person name="Alvarez Arevalo M."/>
            <person name="Sterndorff E.B."/>
            <person name="Faurdal D."/>
            <person name="Vuksanovic O."/>
            <person name="Mourched A.-S."/>
            <person name="Charusanti P."/>
            <person name="Shaw S."/>
            <person name="Blin K."/>
            <person name="Weber T."/>
        </authorList>
    </citation>
    <scope>NUCLEOTIDE SEQUENCE</scope>
    <source>
        <strain evidence="1">NBC_01256</strain>
    </source>
</reference>
<gene>
    <name evidence="1" type="ORF">OG727_15620</name>
</gene>
<dbReference type="GeneID" id="96637556"/>
<evidence type="ECO:0000313" key="1">
    <source>
        <dbReference type="EMBL" id="WUS23579.1"/>
    </source>
</evidence>
<protein>
    <recommendedName>
        <fullName evidence="3">EthD domain-containing protein</fullName>
    </recommendedName>
</protein>
<dbReference type="EMBL" id="CP108473">
    <property type="protein sequence ID" value="WUS23579.1"/>
    <property type="molecule type" value="Genomic_DNA"/>
</dbReference>
<dbReference type="RefSeq" id="WP_246295543.1">
    <property type="nucleotide sequence ID" value="NZ_BAAATH010000021.1"/>
</dbReference>
<dbReference type="Proteomes" id="UP001432292">
    <property type="component" value="Chromosome"/>
</dbReference>
<name>A0ABZ1VNF8_9ACTN</name>